<feature type="compositionally biased region" description="Polar residues" evidence="1">
    <location>
        <begin position="171"/>
        <end position="187"/>
    </location>
</feature>
<reference evidence="3 4" key="1">
    <citation type="submission" date="2017-02" db="EMBL/GenBank/DDBJ databases">
        <title>Genomes of Trichoderma spp. with biocontrol activity.</title>
        <authorList>
            <person name="Gardiner D."/>
            <person name="Kazan K."/>
            <person name="Vos C."/>
            <person name="Harvey P."/>
        </authorList>
    </citation>
    <scope>NUCLEOTIDE SEQUENCE [LARGE SCALE GENOMIC DNA]</scope>
    <source>
        <strain evidence="3 4">A5MH</strain>
    </source>
</reference>
<dbReference type="EMBL" id="MTYH01000036">
    <property type="protein sequence ID" value="PNP44142.1"/>
    <property type="molecule type" value="Genomic_DNA"/>
</dbReference>
<feature type="signal peptide" evidence="2">
    <location>
        <begin position="1"/>
        <end position="21"/>
    </location>
</feature>
<dbReference type="OrthoDB" id="4900038at2759"/>
<dbReference type="Proteomes" id="UP000236546">
    <property type="component" value="Unassembled WGS sequence"/>
</dbReference>
<sequence>MSQRFFFSALLILWLASRASADGGDDFANNLASDLGPIIALFGERVVMQFMSQAVGIADCILLAVAPIGAITTVVSAIRVAGPAWLKSFIGRARENLAAAEVEVMSSTSTETCELWNGNSVVRCPGSADIYQFICLIPKTKKIEDLKPFDVDCTKLQADAHQETEKKNGGNAENPQPDGQATEQAQENTKHVQEETAQMQEDTEQVQKENNQVQEETEWFKITSMRQ</sequence>
<feature type="region of interest" description="Disordered" evidence="1">
    <location>
        <begin position="161"/>
        <end position="227"/>
    </location>
</feature>
<keyword evidence="2" id="KW-0732">Signal</keyword>
<comment type="caution">
    <text evidence="3">The sequence shown here is derived from an EMBL/GenBank/DDBJ whole genome shotgun (WGS) entry which is preliminary data.</text>
</comment>
<protein>
    <submittedName>
        <fullName evidence="3">Uncharacterized protein</fullName>
    </submittedName>
</protein>
<gene>
    <name evidence="3" type="ORF">TGAMA5MH_04429</name>
</gene>
<evidence type="ECO:0000313" key="4">
    <source>
        <dbReference type="Proteomes" id="UP000236546"/>
    </source>
</evidence>
<accession>A0A2K0TF36</accession>
<feature type="chain" id="PRO_5014471676" evidence="2">
    <location>
        <begin position="22"/>
        <end position="227"/>
    </location>
</feature>
<dbReference type="AlphaFoldDB" id="A0A2K0TF36"/>
<organism evidence="3 4">
    <name type="scientific">Trichoderma gamsii</name>
    <dbReference type="NCBI Taxonomy" id="398673"/>
    <lineage>
        <taxon>Eukaryota</taxon>
        <taxon>Fungi</taxon>
        <taxon>Dikarya</taxon>
        <taxon>Ascomycota</taxon>
        <taxon>Pezizomycotina</taxon>
        <taxon>Sordariomycetes</taxon>
        <taxon>Hypocreomycetidae</taxon>
        <taxon>Hypocreales</taxon>
        <taxon>Hypocreaceae</taxon>
        <taxon>Trichoderma</taxon>
    </lineage>
</organism>
<evidence type="ECO:0000256" key="2">
    <source>
        <dbReference type="SAM" id="SignalP"/>
    </source>
</evidence>
<evidence type="ECO:0000313" key="3">
    <source>
        <dbReference type="EMBL" id="PNP44142.1"/>
    </source>
</evidence>
<evidence type="ECO:0000256" key="1">
    <source>
        <dbReference type="SAM" id="MobiDB-lite"/>
    </source>
</evidence>
<name>A0A2K0TF36_9HYPO</name>
<proteinExistence type="predicted"/>